<feature type="region of interest" description="Disordered" evidence="1">
    <location>
        <begin position="278"/>
        <end position="312"/>
    </location>
</feature>
<organism evidence="2 3">
    <name type="scientific">Dendrothele bispora (strain CBS 962.96)</name>
    <dbReference type="NCBI Taxonomy" id="1314807"/>
    <lineage>
        <taxon>Eukaryota</taxon>
        <taxon>Fungi</taxon>
        <taxon>Dikarya</taxon>
        <taxon>Basidiomycota</taxon>
        <taxon>Agaricomycotina</taxon>
        <taxon>Agaricomycetes</taxon>
        <taxon>Agaricomycetidae</taxon>
        <taxon>Agaricales</taxon>
        <taxon>Agaricales incertae sedis</taxon>
        <taxon>Dendrothele</taxon>
    </lineage>
</organism>
<evidence type="ECO:0000313" key="3">
    <source>
        <dbReference type="Proteomes" id="UP000297245"/>
    </source>
</evidence>
<accession>A0A4S8KVX1</accession>
<sequence length="312" mass="34337">MTSSIGHPSNFTSIQELPDDEKFNGENFISWKESILRHGRLKGLDLYWEGKVRRPITSGITINLAATAVNDPNPNELEYPIRESVAYLTLWSNIKSPNALGLGSKKTSSDLWSHLEKEFMVVSKLSRKRKEDTLRNCRYSGGGITGNGGYAEKIRALYKDATDAGATISDEQLITLFVDSFPRSPEWLPILAGLADESNFNVAANRLQEFVRLMNGSDGGGIEGMDKVSALQSEVKQLKEQIVAMQARKGPANPGLKCTNTNCNRVGHMIKNCFRKGGGKEGQYPSWWKGKRDNTTSTTTNATANTSSSLPT</sequence>
<dbReference type="Proteomes" id="UP000297245">
    <property type="component" value="Unassembled WGS sequence"/>
</dbReference>
<keyword evidence="3" id="KW-1185">Reference proteome</keyword>
<proteinExistence type="predicted"/>
<name>A0A4S8KVX1_DENBC</name>
<dbReference type="EMBL" id="ML179995">
    <property type="protein sequence ID" value="THU79658.1"/>
    <property type="molecule type" value="Genomic_DNA"/>
</dbReference>
<gene>
    <name evidence="2" type="ORF">K435DRAFT_697318</name>
</gene>
<feature type="non-terminal residue" evidence="2">
    <location>
        <position position="312"/>
    </location>
</feature>
<reference evidence="2 3" key="1">
    <citation type="journal article" date="2019" name="Nat. Ecol. Evol.">
        <title>Megaphylogeny resolves global patterns of mushroom evolution.</title>
        <authorList>
            <person name="Varga T."/>
            <person name="Krizsan K."/>
            <person name="Foldi C."/>
            <person name="Dima B."/>
            <person name="Sanchez-Garcia M."/>
            <person name="Sanchez-Ramirez S."/>
            <person name="Szollosi G.J."/>
            <person name="Szarkandi J.G."/>
            <person name="Papp V."/>
            <person name="Albert L."/>
            <person name="Andreopoulos W."/>
            <person name="Angelini C."/>
            <person name="Antonin V."/>
            <person name="Barry K.W."/>
            <person name="Bougher N.L."/>
            <person name="Buchanan P."/>
            <person name="Buyck B."/>
            <person name="Bense V."/>
            <person name="Catcheside P."/>
            <person name="Chovatia M."/>
            <person name="Cooper J."/>
            <person name="Damon W."/>
            <person name="Desjardin D."/>
            <person name="Finy P."/>
            <person name="Geml J."/>
            <person name="Haridas S."/>
            <person name="Hughes K."/>
            <person name="Justo A."/>
            <person name="Karasinski D."/>
            <person name="Kautmanova I."/>
            <person name="Kiss B."/>
            <person name="Kocsube S."/>
            <person name="Kotiranta H."/>
            <person name="LaButti K.M."/>
            <person name="Lechner B.E."/>
            <person name="Liimatainen K."/>
            <person name="Lipzen A."/>
            <person name="Lukacs Z."/>
            <person name="Mihaltcheva S."/>
            <person name="Morgado L.N."/>
            <person name="Niskanen T."/>
            <person name="Noordeloos M.E."/>
            <person name="Ohm R.A."/>
            <person name="Ortiz-Santana B."/>
            <person name="Ovrebo C."/>
            <person name="Racz N."/>
            <person name="Riley R."/>
            <person name="Savchenko A."/>
            <person name="Shiryaev A."/>
            <person name="Soop K."/>
            <person name="Spirin V."/>
            <person name="Szebenyi C."/>
            <person name="Tomsovsky M."/>
            <person name="Tulloss R.E."/>
            <person name="Uehling J."/>
            <person name="Grigoriev I.V."/>
            <person name="Vagvolgyi C."/>
            <person name="Papp T."/>
            <person name="Martin F.M."/>
            <person name="Miettinen O."/>
            <person name="Hibbett D.S."/>
            <person name="Nagy L.G."/>
        </authorList>
    </citation>
    <scope>NUCLEOTIDE SEQUENCE [LARGE SCALE GENOMIC DNA]</scope>
    <source>
        <strain evidence="2 3">CBS 962.96</strain>
    </source>
</reference>
<evidence type="ECO:0008006" key="4">
    <source>
        <dbReference type="Google" id="ProtNLM"/>
    </source>
</evidence>
<dbReference type="OrthoDB" id="3028060at2759"/>
<evidence type="ECO:0000256" key="1">
    <source>
        <dbReference type="SAM" id="MobiDB-lite"/>
    </source>
</evidence>
<dbReference type="AlphaFoldDB" id="A0A4S8KVX1"/>
<evidence type="ECO:0000313" key="2">
    <source>
        <dbReference type="EMBL" id="THU79658.1"/>
    </source>
</evidence>
<feature type="compositionally biased region" description="Low complexity" evidence="1">
    <location>
        <begin position="295"/>
        <end position="312"/>
    </location>
</feature>
<protein>
    <recommendedName>
        <fullName evidence="4">CCHC-type domain-containing protein</fullName>
    </recommendedName>
</protein>